<proteinExistence type="inferred from homology"/>
<dbReference type="InterPro" id="IPR008278">
    <property type="entry name" value="4-PPantetheinyl_Trfase_dom"/>
</dbReference>
<dbReference type="GO" id="GO:0000287">
    <property type="term" value="F:magnesium ion binding"/>
    <property type="evidence" value="ECO:0007669"/>
    <property type="project" value="InterPro"/>
</dbReference>
<reference evidence="5" key="1">
    <citation type="submission" date="2020-12" db="EMBL/GenBank/DDBJ databases">
        <title>Prauserella sp. ASG 168, a novel actinomycete isolated from cave rock.</title>
        <authorList>
            <person name="Suriyachadkun C."/>
        </authorList>
    </citation>
    <scope>NUCLEOTIDE SEQUENCE</scope>
    <source>
        <strain evidence="5">ASG 168</strain>
    </source>
</reference>
<keyword evidence="6" id="KW-1185">Reference proteome</keyword>
<comment type="similarity">
    <text evidence="1">Belongs to the P-Pant transferase superfamily. Gsp/Sfp/HetI/AcpT family.</text>
</comment>
<feature type="region of interest" description="Disordered" evidence="3">
    <location>
        <begin position="169"/>
        <end position="203"/>
    </location>
</feature>
<dbReference type="EMBL" id="JAENJH010000003">
    <property type="protein sequence ID" value="MBK1785449.1"/>
    <property type="molecule type" value="Genomic_DNA"/>
</dbReference>
<organism evidence="5 6">
    <name type="scientific">Prauserella cavernicola</name>
    <dbReference type="NCBI Taxonomy" id="2800127"/>
    <lineage>
        <taxon>Bacteria</taxon>
        <taxon>Bacillati</taxon>
        <taxon>Actinomycetota</taxon>
        <taxon>Actinomycetes</taxon>
        <taxon>Pseudonocardiales</taxon>
        <taxon>Pseudonocardiaceae</taxon>
        <taxon>Prauserella</taxon>
    </lineage>
</organism>
<dbReference type="Proteomes" id="UP000635245">
    <property type="component" value="Unassembled WGS sequence"/>
</dbReference>
<dbReference type="GO" id="GO:0005829">
    <property type="term" value="C:cytosol"/>
    <property type="evidence" value="ECO:0007669"/>
    <property type="project" value="TreeGrafter"/>
</dbReference>
<evidence type="ECO:0000313" key="5">
    <source>
        <dbReference type="EMBL" id="MBK1785449.1"/>
    </source>
</evidence>
<feature type="domain" description="4'-phosphopantetheinyl transferase" evidence="4">
    <location>
        <begin position="107"/>
        <end position="211"/>
    </location>
</feature>
<dbReference type="GO" id="GO:0008897">
    <property type="term" value="F:holo-[acyl-carrier-protein] synthase activity"/>
    <property type="evidence" value="ECO:0007669"/>
    <property type="project" value="InterPro"/>
</dbReference>
<name>A0A934QTP3_9PSEU</name>
<comment type="caution">
    <text evidence="5">The sequence shown here is derived from an EMBL/GenBank/DDBJ whole genome shotgun (WGS) entry which is preliminary data.</text>
</comment>
<protein>
    <submittedName>
        <fullName evidence="5">4'-phosphopantetheinyl transferase superfamily protein</fullName>
    </submittedName>
</protein>
<gene>
    <name evidence="5" type="ORF">JHE00_14030</name>
</gene>
<keyword evidence="2 5" id="KW-0808">Transferase</keyword>
<dbReference type="GO" id="GO:0019878">
    <property type="term" value="P:lysine biosynthetic process via aminoadipic acid"/>
    <property type="evidence" value="ECO:0007669"/>
    <property type="project" value="TreeGrafter"/>
</dbReference>
<sequence>MIECAVWWSTPILETGERLALLTEPERERHAAYRRDEDRRRFLTGRVLAKTLAGERLGIAATAVEFDATCDDCGKQHGPPRIPGADLALSISHSGDRVGVAISTGTPLGLDVETASRTVDDGLLGYALNDAERAALTGLSERERTEAFFRYWTRKEAVMKATGRGLRIPLGSLTMSPPGEPAKLTDSADPALSPERTRMADLDPGDDYRAAIAALTSDEMEVTQRWWSPIR</sequence>
<evidence type="ECO:0000256" key="1">
    <source>
        <dbReference type="ARBA" id="ARBA00010990"/>
    </source>
</evidence>
<dbReference type="PANTHER" id="PTHR12215:SF10">
    <property type="entry name" value="L-AMINOADIPATE-SEMIALDEHYDE DEHYDROGENASE-PHOSPHOPANTETHEINYL TRANSFERASE"/>
    <property type="match status" value="1"/>
</dbReference>
<dbReference type="Pfam" id="PF01648">
    <property type="entry name" value="ACPS"/>
    <property type="match status" value="1"/>
</dbReference>
<evidence type="ECO:0000256" key="2">
    <source>
        <dbReference type="ARBA" id="ARBA00022679"/>
    </source>
</evidence>
<dbReference type="InterPro" id="IPR050559">
    <property type="entry name" value="P-Pant_transferase_sf"/>
</dbReference>
<evidence type="ECO:0000256" key="3">
    <source>
        <dbReference type="SAM" id="MobiDB-lite"/>
    </source>
</evidence>
<dbReference type="AlphaFoldDB" id="A0A934QTP3"/>
<accession>A0A934QTP3</accession>
<dbReference type="InterPro" id="IPR037143">
    <property type="entry name" value="4-PPantetheinyl_Trfase_dom_sf"/>
</dbReference>
<dbReference type="RefSeq" id="WP_200318502.1">
    <property type="nucleotide sequence ID" value="NZ_JAENJH010000003.1"/>
</dbReference>
<dbReference type="SUPFAM" id="SSF56214">
    <property type="entry name" value="4'-phosphopantetheinyl transferase"/>
    <property type="match status" value="2"/>
</dbReference>
<evidence type="ECO:0000259" key="4">
    <source>
        <dbReference type="Pfam" id="PF01648"/>
    </source>
</evidence>
<dbReference type="PANTHER" id="PTHR12215">
    <property type="entry name" value="PHOSPHOPANTETHEINE TRANSFERASE"/>
    <property type="match status" value="1"/>
</dbReference>
<dbReference type="Gene3D" id="3.90.470.20">
    <property type="entry name" value="4'-phosphopantetheinyl transferase domain"/>
    <property type="match status" value="2"/>
</dbReference>
<evidence type="ECO:0000313" key="6">
    <source>
        <dbReference type="Proteomes" id="UP000635245"/>
    </source>
</evidence>